<sequence length="507" mass="54459">MQFPQLLLAATRSAADRVSRLRIPARGASLVLPLSAILSALPFSPSSLRAETWTALRGNHSVDAELLGIWEGNAILKMTDGRRVSVPLINLISDSRIHANKVNETIQTHRAELVSELKAQAAEAAAPAPTPLPQPAAAPDYRPLDNGASAIETLQHLRDQAASGHLLLAYFDSLPPKYRADLDGVVKAGAKNMDAASLDSTIGPLYKAADLVVTHQNWIFSHPRMKMLDSNTRETLSTLILSAAGAIRTTLDPAALTPEKLDSMQLRDWLVERDRAVAPHLYALNSILPPPTATFEEYDASKQNSYGEYGQEPGYGSDPDYGPGSESSIEMAEMSSEEGPPGESPAKPEPAEQVKPESNDAKIKITQNGRSVIVDMVRVDGYWVPKSLSENWTESVASKKEQVATSGLMSLVDSPAITAVGSMLQPTIDTLAAASNAEEFHKAMETVFQQAQTFASVLGGLAGNSSGISNPWQPAKSSSSPRSGGSDGYPDDQYREEMEMQYNSDAP</sequence>
<keyword evidence="3" id="KW-1185">Reference proteome</keyword>
<feature type="region of interest" description="Disordered" evidence="1">
    <location>
        <begin position="466"/>
        <end position="507"/>
    </location>
</feature>
<evidence type="ECO:0000313" key="2">
    <source>
        <dbReference type="EMBL" id="GAA4471466.1"/>
    </source>
</evidence>
<proteinExistence type="predicted"/>
<feature type="region of interest" description="Disordered" evidence="1">
    <location>
        <begin position="124"/>
        <end position="144"/>
    </location>
</feature>
<reference evidence="3" key="1">
    <citation type="journal article" date="2019" name="Int. J. Syst. Evol. Microbiol.">
        <title>The Global Catalogue of Microorganisms (GCM) 10K type strain sequencing project: providing services to taxonomists for standard genome sequencing and annotation.</title>
        <authorList>
            <consortium name="The Broad Institute Genomics Platform"/>
            <consortium name="The Broad Institute Genome Sequencing Center for Infectious Disease"/>
            <person name="Wu L."/>
            <person name="Ma J."/>
        </authorList>
    </citation>
    <scope>NUCLEOTIDE SEQUENCE [LARGE SCALE GENOMIC DNA]</scope>
    <source>
        <strain evidence="3">JCM 17759</strain>
    </source>
</reference>
<feature type="compositionally biased region" description="Basic and acidic residues" evidence="1">
    <location>
        <begin position="349"/>
        <end position="362"/>
    </location>
</feature>
<evidence type="ECO:0008006" key="4">
    <source>
        <dbReference type="Google" id="ProtNLM"/>
    </source>
</evidence>
<dbReference type="RefSeq" id="WP_345327926.1">
    <property type="nucleotide sequence ID" value="NZ_BAABGA010000120.1"/>
</dbReference>
<protein>
    <recommendedName>
        <fullName evidence="4">SLA1 homology domain-containing protein</fullName>
    </recommendedName>
</protein>
<name>A0ABP8NUP4_9BACT</name>
<dbReference type="EMBL" id="BAABGA010000120">
    <property type="protein sequence ID" value="GAA4471466.1"/>
    <property type="molecule type" value="Genomic_DNA"/>
</dbReference>
<feature type="compositionally biased region" description="Low complexity" evidence="1">
    <location>
        <begin position="314"/>
        <end position="345"/>
    </location>
</feature>
<feature type="region of interest" description="Disordered" evidence="1">
    <location>
        <begin position="304"/>
        <end position="362"/>
    </location>
</feature>
<accession>A0ABP8NUP4</accession>
<evidence type="ECO:0000313" key="3">
    <source>
        <dbReference type="Proteomes" id="UP001500840"/>
    </source>
</evidence>
<evidence type="ECO:0000256" key="1">
    <source>
        <dbReference type="SAM" id="MobiDB-lite"/>
    </source>
</evidence>
<feature type="compositionally biased region" description="Polar residues" evidence="1">
    <location>
        <begin position="466"/>
        <end position="476"/>
    </location>
</feature>
<dbReference type="Gene3D" id="2.30.30.700">
    <property type="entry name" value="SLA1 homology domain 1"/>
    <property type="match status" value="1"/>
</dbReference>
<gene>
    <name evidence="2" type="ORF">GCM10023156_66080</name>
</gene>
<comment type="caution">
    <text evidence="2">The sequence shown here is derived from an EMBL/GenBank/DDBJ whole genome shotgun (WGS) entry which is preliminary data.</text>
</comment>
<dbReference type="Proteomes" id="UP001500840">
    <property type="component" value="Unassembled WGS sequence"/>
</dbReference>
<organism evidence="2 3">
    <name type="scientific">Novipirellula rosea</name>
    <dbReference type="NCBI Taxonomy" id="1031540"/>
    <lineage>
        <taxon>Bacteria</taxon>
        <taxon>Pseudomonadati</taxon>
        <taxon>Planctomycetota</taxon>
        <taxon>Planctomycetia</taxon>
        <taxon>Pirellulales</taxon>
        <taxon>Pirellulaceae</taxon>
        <taxon>Novipirellula</taxon>
    </lineage>
</organism>